<comment type="subunit">
    <text evidence="9">Component of the translation initiation factor 2B (eIF2B) complex which is a heterodecamer of two sets of five different subunits: alpha, beta, gamma, delta and epsilon. Subunits alpha, beta and delta comprise a regulatory subcomplex and subunits epsilon and gamma comprise a catalytic subcomplex. Within the complex, the hexameric regulatory complex resides at the center, with the two heterodimeric catalytic subcomplexes bound on opposite sides.</text>
</comment>
<evidence type="ECO:0000256" key="4">
    <source>
        <dbReference type="ARBA" id="ARBA00022540"/>
    </source>
</evidence>
<dbReference type="GO" id="GO:0003743">
    <property type="term" value="F:translation initiation factor activity"/>
    <property type="evidence" value="ECO:0007669"/>
    <property type="project" value="UniProtKB-KW"/>
</dbReference>
<keyword evidence="13" id="KW-1185">Reference proteome</keyword>
<dbReference type="Pfam" id="PF00483">
    <property type="entry name" value="NTP_transferase"/>
    <property type="match status" value="1"/>
</dbReference>
<comment type="caution">
    <text evidence="12">The sequence shown here is derived from an EMBL/GenBank/DDBJ whole genome shotgun (WGS) entry which is preliminary data.</text>
</comment>
<dbReference type="Pfam" id="PF25084">
    <property type="entry name" value="LbH_EIF2B"/>
    <property type="match status" value="1"/>
</dbReference>
<dbReference type="GO" id="GO:0005829">
    <property type="term" value="C:cytosol"/>
    <property type="evidence" value="ECO:0007669"/>
    <property type="project" value="UniProtKB-SubCell"/>
</dbReference>
<dbReference type="Proteomes" id="UP000285301">
    <property type="component" value="Unassembled WGS sequence"/>
</dbReference>
<protein>
    <recommendedName>
        <fullName evidence="6">Translation initiation factor eIF2B subunit gamma</fullName>
    </recommendedName>
    <alternativeName>
        <fullName evidence="7">eIF2B GDP-GTP exchange factor subunit gamma</fullName>
    </alternativeName>
</protein>
<dbReference type="GO" id="GO:0005085">
    <property type="term" value="F:guanyl-nucleotide exchange factor activity"/>
    <property type="evidence" value="ECO:0007669"/>
    <property type="project" value="TreeGrafter"/>
</dbReference>
<sequence length="448" mass="50322">MVHELQAIIFAAGKGSRITELSCSMPKCLLPVGNEPIIFYPIRMLQKANFKEVTIIIPDIFEEMIERALFNKFQIDLKLVTVPFNKDMGTADSLRLIENKIHNDMLLISCDILTDFDLLHLINLYRIYNPTLTVVLSTNSMLNEGSVPGKKGKGKIERDLIGFEVKDKNKLLFLNSEADFEEEVPFHKSILRNCPQFEVHTDYLDTHIYVLKKWVLKFLVNQKNISSIKGELIPILIRKQFSKRLCNQKEMNSGFATSSIDVKPLVTDYFKNDEITIALQKLESSSKSEKACTSENKIECLAYLMKENFCIRTNHLLGYVEANRRLPSSSTGSEYSTPKSPASKVLDKVQIGNDCLIGNGTKIGERSAIKKSVIGSNCNLGEKVKIANSIIMDNVVIEEGCNIQGSIVCNGVYMNHNAEIKDCVIGAKQKIVALGKLKVNATLMKFEI</sequence>
<dbReference type="Gene3D" id="3.90.550.10">
    <property type="entry name" value="Spore Coat Polysaccharide Biosynthesis Protein SpsA, Chain A"/>
    <property type="match status" value="1"/>
</dbReference>
<dbReference type="InterPro" id="IPR005835">
    <property type="entry name" value="NTP_transferase_dom"/>
</dbReference>
<keyword evidence="5" id="KW-0648">Protein biosynthesis</keyword>
<reference evidence="12 13" key="1">
    <citation type="journal article" date="2018" name="Gigascience">
        <title>Genomes of trombidid mites reveal novel predicted allergens and laterally-transferred genes associated with secondary metabolism.</title>
        <authorList>
            <person name="Dong X."/>
            <person name="Chaisiri K."/>
            <person name="Xia D."/>
            <person name="Armstrong S.D."/>
            <person name="Fang Y."/>
            <person name="Donnelly M.J."/>
            <person name="Kadowaki T."/>
            <person name="McGarry J.W."/>
            <person name="Darby A.C."/>
            <person name="Makepeace B.L."/>
        </authorList>
    </citation>
    <scope>NUCLEOTIDE SEQUENCE [LARGE SCALE GENOMIC DNA]</scope>
    <source>
        <strain evidence="12">UoL-WK</strain>
    </source>
</reference>
<keyword evidence="3" id="KW-0963">Cytoplasm</keyword>
<keyword evidence="4 12" id="KW-0396">Initiation factor</keyword>
<dbReference type="PANTHER" id="PTHR45989">
    <property type="entry name" value="TRANSLATION INITIATION FACTOR EIF-2B SUBUNIT GAMMA"/>
    <property type="match status" value="1"/>
</dbReference>
<accession>A0A443QLG9</accession>
<evidence type="ECO:0000256" key="7">
    <source>
        <dbReference type="ARBA" id="ARBA00044229"/>
    </source>
</evidence>
<dbReference type="InterPro" id="IPR056764">
    <property type="entry name" value="LbH_EIF2B3/5"/>
</dbReference>
<dbReference type="STRING" id="1965070.A0A443QLG9"/>
<dbReference type="InterPro" id="IPR029044">
    <property type="entry name" value="Nucleotide-diphossugar_trans"/>
</dbReference>
<evidence type="ECO:0000256" key="8">
    <source>
        <dbReference type="ARBA" id="ARBA00045373"/>
    </source>
</evidence>
<evidence type="ECO:0000256" key="6">
    <source>
        <dbReference type="ARBA" id="ARBA00044196"/>
    </source>
</evidence>
<dbReference type="OrthoDB" id="10250549at2759"/>
<comment type="subcellular location">
    <subcellularLocation>
        <location evidence="1">Cytoplasm</location>
        <location evidence="1">Cytosol</location>
    </subcellularLocation>
</comment>
<organism evidence="12 13">
    <name type="scientific">Dinothrombium tinctorium</name>
    <dbReference type="NCBI Taxonomy" id="1965070"/>
    <lineage>
        <taxon>Eukaryota</taxon>
        <taxon>Metazoa</taxon>
        <taxon>Ecdysozoa</taxon>
        <taxon>Arthropoda</taxon>
        <taxon>Chelicerata</taxon>
        <taxon>Arachnida</taxon>
        <taxon>Acari</taxon>
        <taxon>Acariformes</taxon>
        <taxon>Trombidiformes</taxon>
        <taxon>Prostigmata</taxon>
        <taxon>Anystina</taxon>
        <taxon>Parasitengona</taxon>
        <taxon>Trombidioidea</taxon>
        <taxon>Trombidiidae</taxon>
        <taxon>Dinothrombium</taxon>
    </lineage>
</organism>
<name>A0A443QLG9_9ACAR</name>
<evidence type="ECO:0000256" key="1">
    <source>
        <dbReference type="ARBA" id="ARBA00004514"/>
    </source>
</evidence>
<dbReference type="Gene3D" id="2.160.10.10">
    <property type="entry name" value="Hexapeptide repeat proteins"/>
    <property type="match status" value="1"/>
</dbReference>
<dbReference type="CDD" id="cd04198">
    <property type="entry name" value="eIF-2B_gamma_N"/>
    <property type="match status" value="1"/>
</dbReference>
<dbReference type="CDD" id="cd04652">
    <property type="entry name" value="LbH_eIF2B_gamma_C"/>
    <property type="match status" value="1"/>
</dbReference>
<evidence type="ECO:0000256" key="3">
    <source>
        <dbReference type="ARBA" id="ARBA00022490"/>
    </source>
</evidence>
<evidence type="ECO:0000313" key="13">
    <source>
        <dbReference type="Proteomes" id="UP000285301"/>
    </source>
</evidence>
<evidence type="ECO:0000256" key="9">
    <source>
        <dbReference type="ARBA" id="ARBA00046432"/>
    </source>
</evidence>
<feature type="domain" description="EIF2B subunit epsilon/gamma LbH" evidence="11">
    <location>
        <begin position="345"/>
        <end position="431"/>
    </location>
</feature>
<gene>
    <name evidence="12" type="ORF">B4U79_01981</name>
</gene>
<dbReference type="EMBL" id="NCKU01006065">
    <property type="protein sequence ID" value="RWS03865.1"/>
    <property type="molecule type" value="Genomic_DNA"/>
</dbReference>
<evidence type="ECO:0000259" key="11">
    <source>
        <dbReference type="Pfam" id="PF25084"/>
    </source>
</evidence>
<proteinExistence type="inferred from homology"/>
<feature type="domain" description="Nucleotidyl transferase" evidence="10">
    <location>
        <begin position="7"/>
        <end position="135"/>
    </location>
</feature>
<dbReference type="GO" id="GO:0005851">
    <property type="term" value="C:eukaryotic translation initiation factor 2B complex"/>
    <property type="evidence" value="ECO:0007669"/>
    <property type="project" value="TreeGrafter"/>
</dbReference>
<comment type="similarity">
    <text evidence="2">Belongs to the eIF-2B gamma/epsilon subunits family.</text>
</comment>
<dbReference type="SUPFAM" id="SSF53448">
    <property type="entry name" value="Nucleotide-diphospho-sugar transferases"/>
    <property type="match status" value="1"/>
</dbReference>
<evidence type="ECO:0000313" key="12">
    <source>
        <dbReference type="EMBL" id="RWS03865.1"/>
    </source>
</evidence>
<evidence type="ECO:0000256" key="2">
    <source>
        <dbReference type="ARBA" id="ARBA00007878"/>
    </source>
</evidence>
<dbReference type="PANTHER" id="PTHR45989:SF1">
    <property type="entry name" value="TRANSLATION INITIATION FACTOR EIF-2B SUBUNIT GAMMA"/>
    <property type="match status" value="1"/>
</dbReference>
<dbReference type="InterPro" id="IPR051960">
    <property type="entry name" value="eIF2B_gamma"/>
</dbReference>
<comment type="function">
    <text evidence="8">Acts as a component of the translation initiation factor 2B (eIF2B) complex, which catalyzes the exchange of GDP for GTP on the eukaryotic initiation factor 2 (eIF2) complex gamma subunit. Its guanine nucleotide exchange factor activity is repressed when bound to eIF2 complex phosphorylated on the alpha subunit, thereby limiting the amount of methionyl-initiator methionine tRNA available to the ribosome and consequently global translation is repressed.</text>
</comment>
<evidence type="ECO:0000259" key="10">
    <source>
        <dbReference type="Pfam" id="PF00483"/>
    </source>
</evidence>
<dbReference type="GO" id="GO:0002183">
    <property type="term" value="P:cytoplasmic translational initiation"/>
    <property type="evidence" value="ECO:0007669"/>
    <property type="project" value="TreeGrafter"/>
</dbReference>
<dbReference type="AlphaFoldDB" id="A0A443QLG9"/>
<evidence type="ECO:0000256" key="5">
    <source>
        <dbReference type="ARBA" id="ARBA00022917"/>
    </source>
</evidence>